<dbReference type="GO" id="GO:0005737">
    <property type="term" value="C:cytoplasm"/>
    <property type="evidence" value="ECO:0007669"/>
    <property type="project" value="UniProtKB-SubCell"/>
</dbReference>
<comment type="similarity">
    <text evidence="9">Belongs to the GLYK kinase family.</text>
</comment>
<dbReference type="OrthoDB" id="347435at2759"/>
<dbReference type="GO" id="GO:0005524">
    <property type="term" value="F:ATP binding"/>
    <property type="evidence" value="ECO:0007669"/>
    <property type="project" value="UniProtKB-KW"/>
</dbReference>
<reference evidence="11 12" key="1">
    <citation type="submission" date="2018-05" db="EMBL/GenBank/DDBJ databases">
        <title>Genome sequencing and assembly of the regulated plant pathogen Lachnellula willkommii and related sister species for the development of diagnostic species identification markers.</title>
        <authorList>
            <person name="Giroux E."/>
            <person name="Bilodeau G."/>
        </authorList>
    </citation>
    <scope>NUCLEOTIDE SEQUENCE [LARGE SCALE GENOMIC DNA]</scope>
    <source>
        <strain evidence="11 12">CBS 268.59</strain>
    </source>
</reference>
<evidence type="ECO:0000256" key="9">
    <source>
        <dbReference type="ARBA" id="ARBA00061312"/>
    </source>
</evidence>
<gene>
    <name evidence="11" type="primary">mug58</name>
    <name evidence="11" type="ORF">LSUE1_G010122</name>
</gene>
<evidence type="ECO:0000256" key="6">
    <source>
        <dbReference type="ARBA" id="ARBA00022777"/>
    </source>
</evidence>
<feature type="region of interest" description="Disordered" evidence="10">
    <location>
        <begin position="1"/>
        <end position="30"/>
    </location>
</feature>
<dbReference type="FunFam" id="3.40.50.300:FF:001691">
    <property type="entry name" value="Probable ATP-dependent kinase TDA10"/>
    <property type="match status" value="1"/>
</dbReference>
<evidence type="ECO:0000256" key="4">
    <source>
        <dbReference type="ARBA" id="ARBA00022679"/>
    </source>
</evidence>
<protein>
    <submittedName>
        <fullName evidence="11">Putative kinase</fullName>
    </submittedName>
</protein>
<dbReference type="GO" id="GO:0005634">
    <property type="term" value="C:nucleus"/>
    <property type="evidence" value="ECO:0007669"/>
    <property type="project" value="UniProtKB-SubCell"/>
</dbReference>
<evidence type="ECO:0000256" key="3">
    <source>
        <dbReference type="ARBA" id="ARBA00022490"/>
    </source>
</evidence>
<evidence type="ECO:0000256" key="10">
    <source>
        <dbReference type="SAM" id="MobiDB-lite"/>
    </source>
</evidence>
<evidence type="ECO:0000256" key="5">
    <source>
        <dbReference type="ARBA" id="ARBA00022741"/>
    </source>
</evidence>
<dbReference type="Gene3D" id="3.40.50.300">
    <property type="entry name" value="P-loop containing nucleotide triphosphate hydrolases"/>
    <property type="match status" value="1"/>
</dbReference>
<name>A0A8T9BPV1_9HELO</name>
<dbReference type="Proteomes" id="UP000469558">
    <property type="component" value="Unassembled WGS sequence"/>
</dbReference>
<keyword evidence="4" id="KW-0808">Transferase</keyword>
<keyword evidence="5" id="KW-0547">Nucleotide-binding</keyword>
<dbReference type="AlphaFoldDB" id="A0A8T9BPV1"/>
<evidence type="ECO:0000313" key="11">
    <source>
        <dbReference type="EMBL" id="TVY52043.1"/>
    </source>
</evidence>
<dbReference type="SUPFAM" id="SSF52540">
    <property type="entry name" value="P-loop containing nucleoside triphosphate hydrolases"/>
    <property type="match status" value="1"/>
</dbReference>
<sequence>MASPTSAPQNPELSSNPTSHAAPPPSAILDDKSPHCIPFILSRLHTYRSSQPKDSVRPFVIGLNGVQGAGKTTLVSVLAETLREKEGLETLVLSIDDLYLKREDQVQLAREQEGNMLVQFRGEPGTHDIPLARTLISSLLSAHETSIPSYTKSAHNGLGDRAQSSSFKTVNGPSQPKISVVILEGWCVGFRALPPSVIAAKQAAPSLTLSKHALSHLEFVNEKLKEYDVLTDEFDAFIHIDAQDTRWVYGWREEQEKALREKGQGGMSEEQVVRFVDVYFPAYELYVEGVRWGH</sequence>
<keyword evidence="7" id="KW-0067">ATP-binding</keyword>
<keyword evidence="12" id="KW-1185">Reference proteome</keyword>
<organism evidence="11 12">
    <name type="scientific">Lachnellula suecica</name>
    <dbReference type="NCBI Taxonomy" id="602035"/>
    <lineage>
        <taxon>Eukaryota</taxon>
        <taxon>Fungi</taxon>
        <taxon>Dikarya</taxon>
        <taxon>Ascomycota</taxon>
        <taxon>Pezizomycotina</taxon>
        <taxon>Leotiomycetes</taxon>
        <taxon>Helotiales</taxon>
        <taxon>Lachnaceae</taxon>
        <taxon>Lachnellula</taxon>
    </lineage>
</organism>
<dbReference type="EMBL" id="QGMK01003642">
    <property type="protein sequence ID" value="TVY52043.1"/>
    <property type="molecule type" value="Genomic_DNA"/>
</dbReference>
<feature type="compositionally biased region" description="Polar residues" evidence="10">
    <location>
        <begin position="1"/>
        <end position="19"/>
    </location>
</feature>
<keyword evidence="6 11" id="KW-0418">Kinase</keyword>
<keyword evidence="8" id="KW-0539">Nucleus</keyword>
<evidence type="ECO:0000256" key="1">
    <source>
        <dbReference type="ARBA" id="ARBA00004123"/>
    </source>
</evidence>
<evidence type="ECO:0000256" key="2">
    <source>
        <dbReference type="ARBA" id="ARBA00004496"/>
    </source>
</evidence>
<evidence type="ECO:0000256" key="7">
    <source>
        <dbReference type="ARBA" id="ARBA00022840"/>
    </source>
</evidence>
<comment type="subcellular location">
    <subcellularLocation>
        <location evidence="2">Cytoplasm</location>
    </subcellularLocation>
    <subcellularLocation>
        <location evidence="1">Nucleus</location>
    </subcellularLocation>
</comment>
<dbReference type="InterPro" id="IPR027417">
    <property type="entry name" value="P-loop_NTPase"/>
</dbReference>
<keyword evidence="3" id="KW-0963">Cytoplasm</keyword>
<dbReference type="GO" id="GO:0016301">
    <property type="term" value="F:kinase activity"/>
    <property type="evidence" value="ECO:0007669"/>
    <property type="project" value="UniProtKB-KW"/>
</dbReference>
<dbReference type="PANTHER" id="PTHR10285">
    <property type="entry name" value="URIDINE KINASE"/>
    <property type="match status" value="1"/>
</dbReference>
<accession>A0A8T9BPV1</accession>
<comment type="caution">
    <text evidence="11">The sequence shown here is derived from an EMBL/GenBank/DDBJ whole genome shotgun (WGS) entry which is preliminary data.</text>
</comment>
<proteinExistence type="inferred from homology"/>
<evidence type="ECO:0000313" key="12">
    <source>
        <dbReference type="Proteomes" id="UP000469558"/>
    </source>
</evidence>
<feature type="non-terminal residue" evidence="11">
    <location>
        <position position="294"/>
    </location>
</feature>
<evidence type="ECO:0000256" key="8">
    <source>
        <dbReference type="ARBA" id="ARBA00023242"/>
    </source>
</evidence>